<evidence type="ECO:0000313" key="8">
    <source>
        <dbReference type="Proteomes" id="UP000563060"/>
    </source>
</evidence>
<dbReference type="AlphaFoldDB" id="A0A7L3ZID7"/>
<dbReference type="GO" id="GO:2001234">
    <property type="term" value="P:negative regulation of apoptotic signaling pathway"/>
    <property type="evidence" value="ECO:0007669"/>
    <property type="project" value="TreeGrafter"/>
</dbReference>
<keyword evidence="4 5" id="KW-0472">Membrane</keyword>
<dbReference type="GO" id="GO:0005794">
    <property type="term" value="C:Golgi apparatus"/>
    <property type="evidence" value="ECO:0007669"/>
    <property type="project" value="TreeGrafter"/>
</dbReference>
<keyword evidence="3 5" id="KW-1133">Transmembrane helix</keyword>
<evidence type="ECO:0000256" key="6">
    <source>
        <dbReference type="SAM" id="MobiDB-lite"/>
    </source>
</evidence>
<sequence>PAAPYPQPQFAPAPYNQPGFPQGPGPYPPAGPYPPGPYPPGPYPPAGPYPQGPYAQPPYAQPQPMHPPAPFAHLPLPAAPLHSTYHEDGPPSYYDNQDFPTAHWDDKSIRQAFIRKVFLVLTLQLTVTFAFVAIFTFVKGVKGFVQRNVWTYYVSYAVFFISLIVLSCCGDFRRKHPWNLVALSILTVSLSYMVGMIASFYNTDAVIMAVGITVVVCFTVVIFSLQ</sequence>
<dbReference type="InterPro" id="IPR006214">
    <property type="entry name" value="Bax_inhibitor_1-related"/>
</dbReference>
<dbReference type="PANTHER" id="PTHR23291">
    <property type="entry name" value="BAX INHIBITOR-RELATED"/>
    <property type="match status" value="1"/>
</dbReference>
<dbReference type="Proteomes" id="UP000563060">
    <property type="component" value="Unassembled WGS sequence"/>
</dbReference>
<dbReference type="Pfam" id="PF01027">
    <property type="entry name" value="Bax1-I"/>
    <property type="match status" value="1"/>
</dbReference>
<dbReference type="GO" id="GO:0016020">
    <property type="term" value="C:membrane"/>
    <property type="evidence" value="ECO:0007669"/>
    <property type="project" value="UniProtKB-SubCell"/>
</dbReference>
<keyword evidence="2 5" id="KW-0812">Transmembrane</keyword>
<evidence type="ECO:0000256" key="1">
    <source>
        <dbReference type="ARBA" id="ARBA00004141"/>
    </source>
</evidence>
<evidence type="ECO:0000256" key="4">
    <source>
        <dbReference type="ARBA" id="ARBA00023136"/>
    </source>
</evidence>
<feature type="transmembrane region" description="Helical" evidence="5">
    <location>
        <begin position="180"/>
        <end position="200"/>
    </location>
</feature>
<protein>
    <submittedName>
        <fullName evidence="7">LFG1 protein</fullName>
    </submittedName>
</protein>
<accession>A0A7L3ZID7</accession>
<organism evidence="7 8">
    <name type="scientific">Fregetta grallaria</name>
    <name type="common">White-bellied storm-petrel</name>
    <name type="synonym">Procellaria grallaria</name>
    <dbReference type="NCBI Taxonomy" id="79628"/>
    <lineage>
        <taxon>Eukaryota</taxon>
        <taxon>Metazoa</taxon>
        <taxon>Chordata</taxon>
        <taxon>Craniata</taxon>
        <taxon>Vertebrata</taxon>
        <taxon>Euteleostomi</taxon>
        <taxon>Archelosauria</taxon>
        <taxon>Archosauria</taxon>
        <taxon>Dinosauria</taxon>
        <taxon>Saurischia</taxon>
        <taxon>Theropoda</taxon>
        <taxon>Coelurosauria</taxon>
        <taxon>Aves</taxon>
        <taxon>Neognathae</taxon>
        <taxon>Neoaves</taxon>
        <taxon>Aequornithes</taxon>
        <taxon>Procellariiformes</taxon>
        <taxon>Hydrobatidae</taxon>
        <taxon>Fregetta</taxon>
    </lineage>
</organism>
<feature type="transmembrane region" description="Helical" evidence="5">
    <location>
        <begin position="117"/>
        <end position="138"/>
    </location>
</feature>
<dbReference type="PANTHER" id="PTHR23291:SF16">
    <property type="entry name" value="PROTEIN LIFEGUARD 1"/>
    <property type="match status" value="1"/>
</dbReference>
<feature type="compositionally biased region" description="Pro residues" evidence="6">
    <location>
        <begin position="21"/>
        <end position="61"/>
    </location>
</feature>
<comment type="similarity">
    <text evidence="5">Belongs to the BI1 family.</text>
</comment>
<evidence type="ECO:0000256" key="2">
    <source>
        <dbReference type="ARBA" id="ARBA00022692"/>
    </source>
</evidence>
<dbReference type="GO" id="GO:0005783">
    <property type="term" value="C:endoplasmic reticulum"/>
    <property type="evidence" value="ECO:0007669"/>
    <property type="project" value="TreeGrafter"/>
</dbReference>
<name>A0A7L3ZID7_FREGA</name>
<comment type="caution">
    <text evidence="5">Lacks conserved residue(s) required for the propagation of feature annotation.</text>
</comment>
<gene>
    <name evidence="7" type="primary">Grina</name>
    <name evidence="7" type="ORF">FREGRA_R14682</name>
</gene>
<feature type="non-terminal residue" evidence="7">
    <location>
        <position position="1"/>
    </location>
</feature>
<evidence type="ECO:0000256" key="5">
    <source>
        <dbReference type="RuleBase" id="RU004379"/>
    </source>
</evidence>
<feature type="transmembrane region" description="Helical" evidence="5">
    <location>
        <begin position="206"/>
        <end position="225"/>
    </location>
</feature>
<feature type="region of interest" description="Disordered" evidence="6">
    <location>
        <begin position="1"/>
        <end position="61"/>
    </location>
</feature>
<evidence type="ECO:0000256" key="3">
    <source>
        <dbReference type="ARBA" id="ARBA00022989"/>
    </source>
</evidence>
<feature type="non-terminal residue" evidence="7">
    <location>
        <position position="226"/>
    </location>
</feature>
<dbReference type="EMBL" id="VZZT01008338">
    <property type="protein sequence ID" value="NXW11820.1"/>
    <property type="molecule type" value="Genomic_DNA"/>
</dbReference>
<keyword evidence="8" id="KW-1185">Reference proteome</keyword>
<evidence type="ECO:0000313" key="7">
    <source>
        <dbReference type="EMBL" id="NXW11820.1"/>
    </source>
</evidence>
<comment type="caution">
    <text evidence="7">The sequence shown here is derived from an EMBL/GenBank/DDBJ whole genome shotgun (WGS) entry which is preliminary data.</text>
</comment>
<feature type="compositionally biased region" description="Pro residues" evidence="6">
    <location>
        <begin position="1"/>
        <end position="11"/>
    </location>
</feature>
<reference evidence="7 8" key="1">
    <citation type="submission" date="2019-09" db="EMBL/GenBank/DDBJ databases">
        <title>Bird 10,000 Genomes (B10K) Project - Family phase.</title>
        <authorList>
            <person name="Zhang G."/>
        </authorList>
    </citation>
    <scope>NUCLEOTIDE SEQUENCE [LARGE SCALE GENOMIC DNA]</scope>
    <source>
        <strain evidence="7">B10K-DU-006-09</strain>
        <tissue evidence="7">Muscle</tissue>
    </source>
</reference>
<proteinExistence type="inferred from homology"/>
<feature type="transmembrane region" description="Helical" evidence="5">
    <location>
        <begin position="150"/>
        <end position="168"/>
    </location>
</feature>
<comment type="subcellular location">
    <subcellularLocation>
        <location evidence="1">Membrane</location>
        <topology evidence="1">Multi-pass membrane protein</topology>
    </subcellularLocation>
</comment>